<evidence type="ECO:0000256" key="7">
    <source>
        <dbReference type="ARBA" id="ARBA00023002"/>
    </source>
</evidence>
<dbReference type="PRINTS" id="PR00757">
    <property type="entry name" value="AMINEOXDASEF"/>
</dbReference>
<organism evidence="13 14">
    <name type="scientific">Dinothrombium tinctorium</name>
    <dbReference type="NCBI Taxonomy" id="1965070"/>
    <lineage>
        <taxon>Eukaryota</taxon>
        <taxon>Metazoa</taxon>
        <taxon>Ecdysozoa</taxon>
        <taxon>Arthropoda</taxon>
        <taxon>Chelicerata</taxon>
        <taxon>Arachnida</taxon>
        <taxon>Acari</taxon>
        <taxon>Acariformes</taxon>
        <taxon>Trombidiformes</taxon>
        <taxon>Prostigmata</taxon>
        <taxon>Anystina</taxon>
        <taxon>Parasitengona</taxon>
        <taxon>Trombidioidea</taxon>
        <taxon>Trombidiidae</taxon>
        <taxon>Dinothrombium</taxon>
    </lineage>
</organism>
<comment type="subcellular location">
    <subcellularLocation>
        <location evidence="2">Cytoplasm</location>
    </subcellularLocation>
</comment>
<keyword evidence="4" id="KW-0963">Cytoplasm</keyword>
<dbReference type="PANTHER" id="PTHR10742">
    <property type="entry name" value="FLAVIN MONOAMINE OXIDASE"/>
    <property type="match status" value="1"/>
</dbReference>
<evidence type="ECO:0000256" key="4">
    <source>
        <dbReference type="ARBA" id="ARBA00022490"/>
    </source>
</evidence>
<dbReference type="Gene3D" id="3.90.660.10">
    <property type="match status" value="1"/>
</dbReference>
<dbReference type="InterPro" id="IPR050281">
    <property type="entry name" value="Flavin_monoamine_oxidase"/>
</dbReference>
<dbReference type="AlphaFoldDB" id="A0A3S3NTL3"/>
<dbReference type="PANTHER" id="PTHR10742:SF405">
    <property type="entry name" value="PEROXISOMAL N(1)-ACETYL-SPERMINE_SPERMIDINE OXIDASE"/>
    <property type="match status" value="1"/>
</dbReference>
<comment type="cofactor">
    <cofactor evidence="1 9">
        <name>FAD</name>
        <dbReference type="ChEBI" id="CHEBI:57692"/>
    </cofactor>
</comment>
<sequence length="499" mass="56327">MDLASLETLVLFLCLTQANGLGLLSNFLDLISFFLTAGVKLQNNRTNSERRKYDVLIVGAGIAGLSAAEYLIKNGVTKVAILEAKSRIGGRVHTKFINGNPLEIGAQWIHGAHEANIVYNIAVENGLANGTCETLKGPTFLSNGKEVDKSLVNKLFEEIESFENLESNDSLEVNLENEFKNISQKFQPNDRDMMKKVFNFYKIQTMFDEGDELDKLSARSDYKSYPCDLDIYGGLNKLVKLIANRVGESRIFKQHEVLNIDYSKNQVLIKVKNGKTIKHFQAKFAISTVSLGFLKANSASLFTPKLPERKLIAINHLVFGRGVKIFLFYNKPFWKRNQLLKLKLAISNEDYVKGKKEWIHRVAYFEEMTDCPNVLLTTVFGDVAEEVELMNKSEINEKLTNLLRNYTNNIDLLKADKIITSKWTIDRFVLGTYSVPGISSDREDFETISEPLPNSDFPKLLFAGEATSRTHYSTLHGSRESGIREAIRIIDRIKATNAI</sequence>
<dbReference type="EMBL" id="NCKU01008952">
    <property type="protein sequence ID" value="RWS01570.1"/>
    <property type="molecule type" value="Genomic_DNA"/>
</dbReference>
<evidence type="ECO:0000313" key="13">
    <source>
        <dbReference type="EMBL" id="RWS01570.1"/>
    </source>
</evidence>
<comment type="caution">
    <text evidence="13">The sequence shown here is derived from an EMBL/GenBank/DDBJ whole genome shotgun (WGS) entry which is preliminary data.</text>
</comment>
<evidence type="ECO:0000256" key="2">
    <source>
        <dbReference type="ARBA" id="ARBA00004496"/>
    </source>
</evidence>
<dbReference type="InterPro" id="IPR002937">
    <property type="entry name" value="Amino_oxidase"/>
</dbReference>
<keyword evidence="10" id="KW-0175">Coiled coil</keyword>
<protein>
    <recommendedName>
        <fullName evidence="9">Amine oxidase</fullName>
        <ecNumber evidence="9">1.4.3.-</ecNumber>
    </recommendedName>
</protein>
<comment type="similarity">
    <text evidence="3 9">Belongs to the flavin monoamine oxidase family.</text>
</comment>
<dbReference type="SUPFAM" id="SSF51905">
    <property type="entry name" value="FAD/NAD(P)-binding domain"/>
    <property type="match status" value="1"/>
</dbReference>
<evidence type="ECO:0000256" key="8">
    <source>
        <dbReference type="PIRSR" id="PIRSR601613-1"/>
    </source>
</evidence>
<dbReference type="GO" id="GO:0005737">
    <property type="term" value="C:cytoplasm"/>
    <property type="evidence" value="ECO:0007669"/>
    <property type="project" value="UniProtKB-SubCell"/>
</dbReference>
<accession>A0A3S3NTL3</accession>
<keyword evidence="6 9" id="KW-0274">FAD</keyword>
<keyword evidence="7 9" id="KW-0560">Oxidoreductase</keyword>
<evidence type="ECO:0000256" key="3">
    <source>
        <dbReference type="ARBA" id="ARBA00005995"/>
    </source>
</evidence>
<evidence type="ECO:0000256" key="1">
    <source>
        <dbReference type="ARBA" id="ARBA00001974"/>
    </source>
</evidence>
<feature type="chain" id="PRO_5018621777" description="Amine oxidase" evidence="11">
    <location>
        <begin position="21"/>
        <end position="499"/>
    </location>
</feature>
<feature type="binding site" evidence="8">
    <location>
        <position position="257"/>
    </location>
    <ligand>
        <name>FAD</name>
        <dbReference type="ChEBI" id="CHEBI:57692"/>
    </ligand>
</feature>
<dbReference type="InterPro" id="IPR036188">
    <property type="entry name" value="FAD/NAD-bd_sf"/>
</dbReference>
<dbReference type="Gene3D" id="3.50.50.60">
    <property type="entry name" value="FAD/NAD(P)-binding domain"/>
    <property type="match status" value="1"/>
</dbReference>
<name>A0A3S3NTL3_9ACAR</name>
<dbReference type="Pfam" id="PF01593">
    <property type="entry name" value="Amino_oxidase"/>
    <property type="match status" value="1"/>
</dbReference>
<dbReference type="InterPro" id="IPR001613">
    <property type="entry name" value="Flavin_amine_oxidase"/>
</dbReference>
<dbReference type="STRING" id="1965070.A0A3S3NTL3"/>
<gene>
    <name evidence="13" type="ORF">B4U79_02244</name>
</gene>
<dbReference type="GO" id="GO:0008131">
    <property type="term" value="F:primary methylamine oxidase activity"/>
    <property type="evidence" value="ECO:0007669"/>
    <property type="project" value="UniProtKB-ARBA"/>
</dbReference>
<evidence type="ECO:0000256" key="5">
    <source>
        <dbReference type="ARBA" id="ARBA00022630"/>
    </source>
</evidence>
<dbReference type="GO" id="GO:0046592">
    <property type="term" value="F:polyamine oxidase activity"/>
    <property type="evidence" value="ECO:0007669"/>
    <property type="project" value="TreeGrafter"/>
</dbReference>
<evidence type="ECO:0000256" key="9">
    <source>
        <dbReference type="RuleBase" id="RU362067"/>
    </source>
</evidence>
<evidence type="ECO:0000256" key="6">
    <source>
        <dbReference type="ARBA" id="ARBA00022827"/>
    </source>
</evidence>
<proteinExistence type="inferred from homology"/>
<feature type="signal peptide" evidence="11">
    <location>
        <begin position="1"/>
        <end position="20"/>
    </location>
</feature>
<reference evidence="13 14" key="1">
    <citation type="journal article" date="2018" name="Gigascience">
        <title>Genomes of trombidid mites reveal novel predicted allergens and laterally-transferred genes associated with secondary metabolism.</title>
        <authorList>
            <person name="Dong X."/>
            <person name="Chaisiri K."/>
            <person name="Xia D."/>
            <person name="Armstrong S.D."/>
            <person name="Fang Y."/>
            <person name="Donnelly M.J."/>
            <person name="Kadowaki T."/>
            <person name="McGarry J.W."/>
            <person name="Darby A.C."/>
            <person name="Makepeace B.L."/>
        </authorList>
    </citation>
    <scope>NUCLEOTIDE SEQUENCE [LARGE SCALE GENOMIC DNA]</scope>
    <source>
        <strain evidence="13">UoL-WK</strain>
    </source>
</reference>
<evidence type="ECO:0000256" key="10">
    <source>
        <dbReference type="SAM" id="Coils"/>
    </source>
</evidence>
<feature type="domain" description="Amine oxidase" evidence="12">
    <location>
        <begin position="62"/>
        <end position="490"/>
    </location>
</feature>
<evidence type="ECO:0000259" key="12">
    <source>
        <dbReference type="Pfam" id="PF01593"/>
    </source>
</evidence>
<keyword evidence="14" id="KW-1185">Reference proteome</keyword>
<feature type="coiled-coil region" evidence="10">
    <location>
        <begin position="389"/>
        <end position="416"/>
    </location>
</feature>
<dbReference type="EC" id="1.4.3.-" evidence="9"/>
<evidence type="ECO:0000313" key="14">
    <source>
        <dbReference type="Proteomes" id="UP000285301"/>
    </source>
</evidence>
<feature type="binding site" evidence="8">
    <location>
        <begin position="83"/>
        <end position="84"/>
    </location>
    <ligand>
        <name>FAD</name>
        <dbReference type="ChEBI" id="CHEBI:57692"/>
    </ligand>
</feature>
<dbReference type="OrthoDB" id="2019015at2759"/>
<keyword evidence="11" id="KW-0732">Signal</keyword>
<dbReference type="Proteomes" id="UP000285301">
    <property type="component" value="Unassembled WGS sequence"/>
</dbReference>
<evidence type="ECO:0000256" key="11">
    <source>
        <dbReference type="SAM" id="SignalP"/>
    </source>
</evidence>
<keyword evidence="5 9" id="KW-0285">Flavoprotein</keyword>
<dbReference type="SUPFAM" id="SSF54373">
    <property type="entry name" value="FAD-linked reductases, C-terminal domain"/>
    <property type="match status" value="1"/>
</dbReference>